<dbReference type="InterPro" id="IPR029058">
    <property type="entry name" value="AB_hydrolase_fold"/>
</dbReference>
<evidence type="ECO:0000259" key="2">
    <source>
        <dbReference type="Pfam" id="PF00135"/>
    </source>
</evidence>
<evidence type="ECO:0000313" key="4">
    <source>
        <dbReference type="EMBL" id="AKZ60696.1"/>
    </source>
</evidence>
<dbReference type="Pfam" id="PF00135">
    <property type="entry name" value="COesterase"/>
    <property type="match status" value="1"/>
</dbReference>
<name>A0A0K2AJ90_STRA7</name>
<protein>
    <recommendedName>
        <fullName evidence="2">Carboxylesterase type B domain-containing protein</fullName>
    </recommendedName>
</protein>
<dbReference type="AlphaFoldDB" id="A0A0K2AJ90"/>
<dbReference type="KEGG" id="samb:SAM23877_7655"/>
<dbReference type="EMBL" id="CP012382">
    <property type="protein sequence ID" value="AKZ60696.1"/>
    <property type="molecule type" value="Genomic_DNA"/>
</dbReference>
<gene>
    <name evidence="3" type="ORF">SAM23877_0014</name>
    <name evidence="4" type="ORF">SAM23877_7655</name>
</gene>
<reference evidence="5" key="1">
    <citation type="journal article" date="2015" name="J. Biotechnol.">
        <title>Complete genome sequence of Streptomyces ambofaciens ATCC 23877, the spiramycin producer.</title>
        <authorList>
            <person name="Thibessard A."/>
            <person name="Haas D."/>
            <person name="Gerbaud C."/>
            <person name="Aigle B."/>
            <person name="Lautru S."/>
            <person name="Pernodet J.L."/>
            <person name="Leblond P."/>
        </authorList>
    </citation>
    <scope>NUCLEOTIDE SEQUENCE [LARGE SCALE GENOMIC DNA]</scope>
    <source>
        <strain evidence="5">ATCC 23877 / 3486 / DSM 40053 / JCM 4204 / NBRC 12836 / NRRL B-2516</strain>
    </source>
</reference>
<accession>A0A0K2AJ90</accession>
<reference evidence="3" key="2">
    <citation type="submission" date="2015-07" db="EMBL/GenBank/DDBJ databases">
        <title>Complete genome sequence of Streptomyces ambofaciens ATCC 23877, the spiramycin producer.</title>
        <authorList>
            <person name="Thibessard A."/>
            <person name="Haas D."/>
            <person name="Gerbaud C."/>
            <person name="Aigle B."/>
            <person name="Lautru S."/>
            <person name="Pernodet J.-L."/>
            <person name="Leblond P."/>
        </authorList>
    </citation>
    <scope>NUCLEOTIDE SEQUENCE [LARGE SCALE GENOMIC DNA]</scope>
    <source>
        <strain evidence="3">ATCC 23877</strain>
    </source>
</reference>
<feature type="compositionally biased region" description="Basic residues" evidence="1">
    <location>
        <begin position="84"/>
        <end position="100"/>
    </location>
</feature>
<feature type="region of interest" description="Disordered" evidence="1">
    <location>
        <begin position="57"/>
        <end position="109"/>
    </location>
</feature>
<dbReference type="Gene3D" id="3.40.50.1820">
    <property type="entry name" value="alpha/beta hydrolase"/>
    <property type="match status" value="1"/>
</dbReference>
<dbReference type="InterPro" id="IPR002018">
    <property type="entry name" value="CarbesteraseB"/>
</dbReference>
<dbReference type="EMBL" id="CP012382">
    <property type="protein sequence ID" value="AKZ53063.1"/>
    <property type="molecule type" value="Genomic_DNA"/>
</dbReference>
<dbReference type="Proteomes" id="UP000061018">
    <property type="component" value="Chromosome"/>
</dbReference>
<evidence type="ECO:0000313" key="3">
    <source>
        <dbReference type="EMBL" id="AKZ53063.1"/>
    </source>
</evidence>
<dbReference type="KEGG" id="samb:SAM23877_0014"/>
<sequence length="109" mass="11953">MAAFLRTPYVAPPFGPRRFVRSEPPQPWAGMHTALTPGPAAPQLGYHPAMAALLEEAASTGEARTRYGPERSSPSIVQVQPERTRHRLSSRVAQHPRKPVPHQATFALP</sequence>
<evidence type="ECO:0000313" key="5">
    <source>
        <dbReference type="Proteomes" id="UP000061018"/>
    </source>
</evidence>
<feature type="domain" description="Carboxylesterase type B" evidence="2">
    <location>
        <begin position="2"/>
        <end position="48"/>
    </location>
</feature>
<organism evidence="3 5">
    <name type="scientific">Streptomyces ambofaciens (strain ATCC 23877 / 3486 / DSM 40053 / JCM 4204 / NBRC 12836 / NRRL B-2516)</name>
    <dbReference type="NCBI Taxonomy" id="278992"/>
    <lineage>
        <taxon>Bacteria</taxon>
        <taxon>Bacillati</taxon>
        <taxon>Actinomycetota</taxon>
        <taxon>Actinomycetes</taxon>
        <taxon>Kitasatosporales</taxon>
        <taxon>Streptomycetaceae</taxon>
        <taxon>Streptomyces</taxon>
    </lineage>
</organism>
<proteinExistence type="predicted"/>
<dbReference type="SUPFAM" id="SSF53474">
    <property type="entry name" value="alpha/beta-Hydrolases"/>
    <property type="match status" value="1"/>
</dbReference>
<evidence type="ECO:0000256" key="1">
    <source>
        <dbReference type="SAM" id="MobiDB-lite"/>
    </source>
</evidence>